<evidence type="ECO:0000259" key="9">
    <source>
        <dbReference type="Pfam" id="PF01379"/>
    </source>
</evidence>
<reference evidence="11" key="1">
    <citation type="submission" date="2017-05" db="EMBL/GenBank/DDBJ databases">
        <authorList>
            <person name="Varghese N."/>
            <person name="Submissions S."/>
        </authorList>
    </citation>
    <scope>NUCLEOTIDE SEQUENCE</scope>
    <source>
        <strain evidence="11">DSM 45262</strain>
    </source>
</reference>
<feature type="modified residue" description="S-(dipyrrolylmethanemethyl)cysteine" evidence="8">
    <location>
        <position position="240"/>
    </location>
</feature>
<comment type="pathway">
    <text evidence="2">Porphyrin-containing compound metabolism; protoporphyrin-IX biosynthesis; coproporphyrinogen-III from 5-aminolevulinate: step 2/4.</text>
</comment>
<evidence type="ECO:0000256" key="3">
    <source>
        <dbReference type="ARBA" id="ARBA00005638"/>
    </source>
</evidence>
<organism evidence="11 12">
    <name type="scientific">Laceyella tengchongensis</name>
    <dbReference type="NCBI Taxonomy" id="574699"/>
    <lineage>
        <taxon>Bacteria</taxon>
        <taxon>Bacillati</taxon>
        <taxon>Bacillota</taxon>
        <taxon>Bacilli</taxon>
        <taxon>Bacillales</taxon>
        <taxon>Thermoactinomycetaceae</taxon>
        <taxon>Laceyella</taxon>
    </lineage>
</organism>
<evidence type="ECO:0000259" key="10">
    <source>
        <dbReference type="Pfam" id="PF03900"/>
    </source>
</evidence>
<accession>A0AA46ADR6</accession>
<dbReference type="PANTHER" id="PTHR11557">
    <property type="entry name" value="PORPHOBILINOGEN DEAMINASE"/>
    <property type="match status" value="1"/>
</dbReference>
<dbReference type="InterPro" id="IPR036803">
    <property type="entry name" value="Porphobilinogen_deaminase_C_sf"/>
</dbReference>
<comment type="catalytic activity">
    <reaction evidence="7 8">
        <text>4 porphobilinogen + H2O = hydroxymethylbilane + 4 NH4(+)</text>
        <dbReference type="Rhea" id="RHEA:13185"/>
        <dbReference type="ChEBI" id="CHEBI:15377"/>
        <dbReference type="ChEBI" id="CHEBI:28938"/>
        <dbReference type="ChEBI" id="CHEBI:57845"/>
        <dbReference type="ChEBI" id="CHEBI:58126"/>
        <dbReference type="EC" id="2.5.1.61"/>
    </reaction>
</comment>
<dbReference type="FunFam" id="3.40.190.10:FF:000005">
    <property type="entry name" value="Porphobilinogen deaminase"/>
    <property type="match status" value="1"/>
</dbReference>
<dbReference type="RefSeq" id="WP_102992029.1">
    <property type="nucleotide sequence ID" value="NZ_FXTU01000001.1"/>
</dbReference>
<dbReference type="EMBL" id="FXTU01000001">
    <property type="protein sequence ID" value="SMP07059.1"/>
    <property type="molecule type" value="Genomic_DNA"/>
</dbReference>
<dbReference type="SUPFAM" id="SSF53850">
    <property type="entry name" value="Periplasmic binding protein-like II"/>
    <property type="match status" value="1"/>
</dbReference>
<name>A0AA46ADR6_9BACL</name>
<keyword evidence="5 8" id="KW-0808">Transferase</keyword>
<comment type="similarity">
    <text evidence="3 8">Belongs to the HMBS family.</text>
</comment>
<comment type="function">
    <text evidence="1 8">Tetrapolymerization of the monopyrrole PBG into the hydroxymethylbilane pre-uroporphyrinogen in several discrete steps.</text>
</comment>
<dbReference type="HAMAP" id="MF_00260">
    <property type="entry name" value="Porphobil_deam"/>
    <property type="match status" value="1"/>
</dbReference>
<proteinExistence type="inferred from homology"/>
<dbReference type="PANTHER" id="PTHR11557:SF0">
    <property type="entry name" value="PORPHOBILINOGEN DEAMINASE"/>
    <property type="match status" value="1"/>
</dbReference>
<dbReference type="FunFam" id="3.40.190.10:FF:000004">
    <property type="entry name" value="Porphobilinogen deaminase"/>
    <property type="match status" value="1"/>
</dbReference>
<feature type="domain" description="Porphobilinogen deaminase N-terminal" evidence="9">
    <location>
        <begin position="4"/>
        <end position="210"/>
    </location>
</feature>
<dbReference type="GO" id="GO:0004418">
    <property type="term" value="F:hydroxymethylbilane synthase activity"/>
    <property type="evidence" value="ECO:0007669"/>
    <property type="project" value="UniProtKB-UniRule"/>
</dbReference>
<dbReference type="PIRSF" id="PIRSF001438">
    <property type="entry name" value="4pyrrol_synth_OHMeBilane_synth"/>
    <property type="match status" value="1"/>
</dbReference>
<dbReference type="Pfam" id="PF03900">
    <property type="entry name" value="Porphobil_deamC"/>
    <property type="match status" value="1"/>
</dbReference>
<comment type="cofactor">
    <cofactor evidence="8">
        <name>dipyrromethane</name>
        <dbReference type="ChEBI" id="CHEBI:60342"/>
    </cofactor>
    <text evidence="8">Binds 1 dipyrromethane group covalently.</text>
</comment>
<comment type="subunit">
    <text evidence="4 8">Monomer.</text>
</comment>
<evidence type="ECO:0000256" key="7">
    <source>
        <dbReference type="ARBA" id="ARBA00048169"/>
    </source>
</evidence>
<dbReference type="InterPro" id="IPR000860">
    <property type="entry name" value="HemC"/>
</dbReference>
<dbReference type="Gene3D" id="3.40.190.10">
    <property type="entry name" value="Periplasmic binding protein-like II"/>
    <property type="match status" value="2"/>
</dbReference>
<evidence type="ECO:0000256" key="2">
    <source>
        <dbReference type="ARBA" id="ARBA00004735"/>
    </source>
</evidence>
<evidence type="ECO:0000256" key="8">
    <source>
        <dbReference type="HAMAP-Rule" id="MF_00260"/>
    </source>
</evidence>
<dbReference type="InterPro" id="IPR022417">
    <property type="entry name" value="Porphobilin_deaminase_N"/>
</dbReference>
<evidence type="ECO:0000313" key="11">
    <source>
        <dbReference type="EMBL" id="SMP07059.1"/>
    </source>
</evidence>
<dbReference type="AlphaFoldDB" id="A0AA46ADR6"/>
<dbReference type="GO" id="GO:0006782">
    <property type="term" value="P:protoporphyrinogen IX biosynthetic process"/>
    <property type="evidence" value="ECO:0007669"/>
    <property type="project" value="UniProtKB-UniRule"/>
</dbReference>
<evidence type="ECO:0000313" key="12">
    <source>
        <dbReference type="Proteomes" id="UP001157946"/>
    </source>
</evidence>
<dbReference type="GO" id="GO:0005737">
    <property type="term" value="C:cytoplasm"/>
    <property type="evidence" value="ECO:0007669"/>
    <property type="project" value="UniProtKB-UniRule"/>
</dbReference>
<comment type="miscellaneous">
    <text evidence="8">The porphobilinogen subunits are added to the dipyrromethane group.</text>
</comment>
<dbReference type="PRINTS" id="PR00151">
    <property type="entry name" value="PORPHBDMNASE"/>
</dbReference>
<dbReference type="CDD" id="cd13646">
    <property type="entry name" value="PBP2_EcHMBS_like"/>
    <property type="match status" value="1"/>
</dbReference>
<dbReference type="Gene3D" id="3.30.160.40">
    <property type="entry name" value="Porphobilinogen deaminase, C-terminal domain"/>
    <property type="match status" value="1"/>
</dbReference>
<dbReference type="InterPro" id="IPR022418">
    <property type="entry name" value="Porphobilinogen_deaminase_C"/>
</dbReference>
<keyword evidence="6 8" id="KW-0627">Porphyrin biosynthesis</keyword>
<dbReference type="Proteomes" id="UP001157946">
    <property type="component" value="Unassembled WGS sequence"/>
</dbReference>
<evidence type="ECO:0000256" key="5">
    <source>
        <dbReference type="ARBA" id="ARBA00022679"/>
    </source>
</evidence>
<dbReference type="Pfam" id="PF01379">
    <property type="entry name" value="Porphobil_deam"/>
    <property type="match status" value="1"/>
</dbReference>
<keyword evidence="12" id="KW-1185">Reference proteome</keyword>
<evidence type="ECO:0000256" key="6">
    <source>
        <dbReference type="ARBA" id="ARBA00023244"/>
    </source>
</evidence>
<evidence type="ECO:0000256" key="1">
    <source>
        <dbReference type="ARBA" id="ARBA00002869"/>
    </source>
</evidence>
<dbReference type="SUPFAM" id="SSF54782">
    <property type="entry name" value="Porphobilinogen deaminase (hydroxymethylbilane synthase), C-terminal domain"/>
    <property type="match status" value="1"/>
</dbReference>
<protein>
    <recommendedName>
        <fullName evidence="8">Porphobilinogen deaminase</fullName>
        <shortName evidence="8">PBG</shortName>
        <ecNumber evidence="8">2.5.1.61</ecNumber>
    </recommendedName>
    <alternativeName>
        <fullName evidence="8">Hydroxymethylbilane synthase</fullName>
        <shortName evidence="8">HMBS</shortName>
    </alternativeName>
    <alternativeName>
        <fullName evidence="8">Pre-uroporphyrinogen synthase</fullName>
    </alternativeName>
</protein>
<evidence type="ECO:0000256" key="4">
    <source>
        <dbReference type="ARBA" id="ARBA00011245"/>
    </source>
</evidence>
<gene>
    <name evidence="8" type="primary">hemC</name>
    <name evidence="11" type="ORF">SAMN06265361_101731</name>
</gene>
<sequence>MRTITVGTRKSLLALTQTNWVVEQLKKVRPDLTVQLEKIVTKGDKILHVTLSKVGGKGLFVKEIEQALLDGRIDFAVHSMKDLPGEMPEGLVIGAIPERENPCDSLLSRNGLSLAELPSGAVVGTSSLRRQAQILAYRPDLKVKPVRGNLDTRIAKMEEGQFDAILLAQAGLARMGWQDKVTETLSKDILLPAVGQGALAIQCREDDHELLALLLEIHHVETARAVQAERAFLRAFEGGCHLPLAAHAEVLGDEVCLTGLVAHPDGTRVIKGIKQGSDEKAVGRELAAELKEQGAGELLSEVREGLVG</sequence>
<comment type="caution">
    <text evidence="11">The sequence shown here is derived from an EMBL/GenBank/DDBJ whole genome shotgun (WGS) entry which is preliminary data.</text>
</comment>
<feature type="domain" description="Porphobilinogen deaminase C-terminal" evidence="10">
    <location>
        <begin position="224"/>
        <end position="291"/>
    </location>
</feature>
<dbReference type="NCBIfam" id="TIGR00212">
    <property type="entry name" value="hemC"/>
    <property type="match status" value="1"/>
</dbReference>
<dbReference type="EC" id="2.5.1.61" evidence="8"/>